<dbReference type="AlphaFoldDB" id="I8T474"/>
<comment type="caution">
    <text evidence="2">The sequence shown here is derived from an EMBL/GenBank/DDBJ whole genome shotgun (WGS) entry which is preliminary data.</text>
</comment>
<reference evidence="2 3" key="1">
    <citation type="journal article" date="2012" name="J. Bacteriol.">
        <title>Genome Sequence of n-Alkane-Degrading Hydrocarboniphaga effusa Strain AP103T (ATCC BAA-332T).</title>
        <authorList>
            <person name="Chang H.K."/>
            <person name="Zylstra G.J."/>
            <person name="Chae J.C."/>
        </authorList>
    </citation>
    <scope>NUCLEOTIDE SEQUENCE [LARGE SCALE GENOMIC DNA]</scope>
    <source>
        <strain evidence="2 3">AP103</strain>
    </source>
</reference>
<dbReference type="OrthoDB" id="7096886at2"/>
<feature type="signal peptide" evidence="1">
    <location>
        <begin position="1"/>
        <end position="27"/>
    </location>
</feature>
<sequence length="154" mass="17200">MNRSPLLRRAAVAVLGLATLTSLPAGAYEYEQAEKLSVASGYGQMKPWDNQGNLPTGDSRLAELRGLEIQMIERRYRLEVSSFNLKMMEAQVSDKSRLASLHTDYESQMANYRRWYESADRRRQAILGQLDIVGGGELVRASMKAAVDGDFAPQ</sequence>
<dbReference type="RefSeq" id="WP_007186610.1">
    <property type="nucleotide sequence ID" value="NZ_AKGD01000003.1"/>
</dbReference>
<organism evidence="2 3">
    <name type="scientific">Hydrocarboniphaga effusa AP103</name>
    <dbReference type="NCBI Taxonomy" id="1172194"/>
    <lineage>
        <taxon>Bacteria</taxon>
        <taxon>Pseudomonadati</taxon>
        <taxon>Pseudomonadota</taxon>
        <taxon>Gammaproteobacteria</taxon>
        <taxon>Nevskiales</taxon>
        <taxon>Nevskiaceae</taxon>
        <taxon>Hydrocarboniphaga</taxon>
    </lineage>
</organism>
<keyword evidence="1" id="KW-0732">Signal</keyword>
<feature type="chain" id="PRO_5003713971" evidence="1">
    <location>
        <begin position="28"/>
        <end position="154"/>
    </location>
</feature>
<protein>
    <submittedName>
        <fullName evidence="2">Uncharacterized protein</fullName>
    </submittedName>
</protein>
<evidence type="ECO:0000313" key="3">
    <source>
        <dbReference type="Proteomes" id="UP000003704"/>
    </source>
</evidence>
<gene>
    <name evidence="2" type="ORF">WQQ_36730</name>
</gene>
<proteinExistence type="predicted"/>
<name>I8T474_9GAMM</name>
<accession>I8T474</accession>
<dbReference type="Proteomes" id="UP000003704">
    <property type="component" value="Unassembled WGS sequence"/>
</dbReference>
<dbReference type="EMBL" id="AKGD01000003">
    <property type="protein sequence ID" value="EIT68478.1"/>
    <property type="molecule type" value="Genomic_DNA"/>
</dbReference>
<evidence type="ECO:0000313" key="2">
    <source>
        <dbReference type="EMBL" id="EIT68478.1"/>
    </source>
</evidence>
<evidence type="ECO:0000256" key="1">
    <source>
        <dbReference type="SAM" id="SignalP"/>
    </source>
</evidence>
<keyword evidence="3" id="KW-1185">Reference proteome</keyword>